<gene>
    <name evidence="1" type="ORF">WMG39_25560</name>
</gene>
<dbReference type="EMBL" id="JBBLXS010000537">
    <property type="protein sequence ID" value="MEK0188182.1"/>
    <property type="molecule type" value="Genomic_DNA"/>
</dbReference>
<evidence type="ECO:0000313" key="2">
    <source>
        <dbReference type="Proteomes" id="UP001384579"/>
    </source>
</evidence>
<protein>
    <submittedName>
        <fullName evidence="1">Uncharacterized protein</fullName>
    </submittedName>
</protein>
<keyword evidence="2" id="KW-1185">Reference proteome</keyword>
<dbReference type="RefSeq" id="WP_340523240.1">
    <property type="nucleotide sequence ID" value="NZ_JBBLXS010000537.1"/>
</dbReference>
<accession>A0ABU8YUM8</accession>
<evidence type="ECO:0000313" key="1">
    <source>
        <dbReference type="EMBL" id="MEK0188182.1"/>
    </source>
</evidence>
<name>A0ABU8YUM8_9CYAN</name>
<organism evidence="1 2">
    <name type="scientific">Microcoleus anatoxicus PTRS2</name>
    <dbReference type="NCBI Taxonomy" id="2705321"/>
    <lineage>
        <taxon>Bacteria</taxon>
        <taxon>Bacillati</taxon>
        <taxon>Cyanobacteriota</taxon>
        <taxon>Cyanophyceae</taxon>
        <taxon>Oscillatoriophycideae</taxon>
        <taxon>Oscillatoriales</taxon>
        <taxon>Microcoleaceae</taxon>
        <taxon>Microcoleus</taxon>
        <taxon>Microcoleus anatoxicus</taxon>
    </lineage>
</organism>
<comment type="caution">
    <text evidence="1">The sequence shown here is derived from an EMBL/GenBank/DDBJ whole genome shotgun (WGS) entry which is preliminary data.</text>
</comment>
<reference evidence="1 2" key="1">
    <citation type="journal article" date="2020" name="Harmful Algae">
        <title>Molecular and morphological characterization of a novel dihydroanatoxin-a producing Microcoleus species (cyanobacteria) from the Russian River, California, USA.</title>
        <authorList>
            <person name="Conklin K.Y."/>
            <person name="Stancheva R."/>
            <person name="Otten T.G."/>
            <person name="Fadness R."/>
            <person name="Boyer G.L."/>
            <person name="Read B."/>
            <person name="Zhang X."/>
            <person name="Sheath R.G."/>
        </authorList>
    </citation>
    <scope>NUCLEOTIDE SEQUENCE [LARGE SCALE GENOMIC DNA]</scope>
    <source>
        <strain evidence="1 2">PTRS2</strain>
    </source>
</reference>
<proteinExistence type="predicted"/>
<sequence length="64" mass="7389">MIQDPEKEPERWDEPILADNLKQAKQECQKRADRCTHTQILLAIDDRCSIASNKSLNLSYISCN</sequence>
<dbReference type="Proteomes" id="UP001384579">
    <property type="component" value="Unassembled WGS sequence"/>
</dbReference>